<evidence type="ECO:0000259" key="7">
    <source>
        <dbReference type="SMART" id="SM00829"/>
    </source>
</evidence>
<dbReference type="InterPro" id="IPR013149">
    <property type="entry name" value="ADH-like_C"/>
</dbReference>
<comment type="cofactor">
    <cofactor evidence="1">
        <name>Zn(2+)</name>
        <dbReference type="ChEBI" id="CHEBI:29105"/>
    </cofactor>
</comment>
<keyword evidence="4" id="KW-0862">Zinc</keyword>
<proteinExistence type="inferred from homology"/>
<dbReference type="PANTHER" id="PTHR42940:SF5">
    <property type="entry name" value="ALCOHOL DEHYDROGENASE 2"/>
    <property type="match status" value="1"/>
</dbReference>
<evidence type="ECO:0000256" key="2">
    <source>
        <dbReference type="ARBA" id="ARBA00008072"/>
    </source>
</evidence>
<gene>
    <name evidence="8 10" type="ORF">P152DRAFT_209453</name>
</gene>
<dbReference type="InterPro" id="IPR020843">
    <property type="entry name" value="ER"/>
</dbReference>
<dbReference type="InterPro" id="IPR011032">
    <property type="entry name" value="GroES-like_sf"/>
</dbReference>
<dbReference type="GO" id="GO:0046872">
    <property type="term" value="F:metal ion binding"/>
    <property type="evidence" value="ECO:0007669"/>
    <property type="project" value="UniProtKB-KW"/>
</dbReference>
<evidence type="ECO:0000313" key="8">
    <source>
        <dbReference type="EMBL" id="KAF1808783.1"/>
    </source>
</evidence>
<dbReference type="SMART" id="SM00829">
    <property type="entry name" value="PKS_ER"/>
    <property type="match status" value="1"/>
</dbReference>
<accession>A0A6G1FSQ0</accession>
<keyword evidence="9" id="KW-1185">Reference proteome</keyword>
<keyword evidence="5" id="KW-0560">Oxidoreductase</keyword>
<dbReference type="Gene3D" id="3.90.180.10">
    <property type="entry name" value="Medium-chain alcohol dehydrogenases, catalytic domain"/>
    <property type="match status" value="1"/>
</dbReference>
<evidence type="ECO:0000256" key="6">
    <source>
        <dbReference type="ARBA" id="ARBA00023027"/>
    </source>
</evidence>
<dbReference type="InterPro" id="IPR013154">
    <property type="entry name" value="ADH-like_N"/>
</dbReference>
<dbReference type="GO" id="GO:0005737">
    <property type="term" value="C:cytoplasm"/>
    <property type="evidence" value="ECO:0007669"/>
    <property type="project" value="TreeGrafter"/>
</dbReference>
<dbReference type="Pfam" id="PF08240">
    <property type="entry name" value="ADH_N"/>
    <property type="match status" value="1"/>
</dbReference>
<reference evidence="10" key="3">
    <citation type="submission" date="2025-04" db="UniProtKB">
        <authorList>
            <consortium name="RefSeq"/>
        </authorList>
    </citation>
    <scope>IDENTIFICATION</scope>
    <source>
        <strain evidence="10">CBS 781.70</strain>
    </source>
</reference>
<name>A0A6G1FSQ0_9PEZI</name>
<dbReference type="GO" id="GO:0004022">
    <property type="term" value="F:alcohol dehydrogenase (NAD+) activity"/>
    <property type="evidence" value="ECO:0007669"/>
    <property type="project" value="TreeGrafter"/>
</dbReference>
<dbReference type="SUPFAM" id="SSF50129">
    <property type="entry name" value="GroES-like"/>
    <property type="match status" value="1"/>
</dbReference>
<dbReference type="PANTHER" id="PTHR42940">
    <property type="entry name" value="ALCOHOL DEHYDROGENASE 1-RELATED"/>
    <property type="match status" value="1"/>
</dbReference>
<dbReference type="GeneID" id="54414973"/>
<sequence length="359" mass="37390">MAEPQIPKQHKAAVYDKPGSISTEVRLVDTPEPGAGEVLVKLSHSGVCHSDLGVMANTWSSLPYPTQPGQVGGHEGVGEVVKLGPGTESAPIKLGQRVGIKWIAYACGGCLPCMSGRDGLCQNQKISGYYYPGTFQQYAIAPAHYATPIPDGVDSASAAPMLCAGVTVYSGLKKADAKPGNFVVLLGAGGGLGHLGVQLASKGMGYRVIGVDHPSKKDLVLEMGAEAFVGIDENVVERVKALTEGLGAHAVLVLTAANAAYATSVDLLRFGGTVVCVGVPEGKPVAIEGARAPALIIGEKKIMGVAVGTRQDAIEVLDFAARGIVKTHYRTEPLDKLAEVFQEMDDQKLQGRVVIDLNA</sequence>
<dbReference type="OrthoDB" id="1879366at2759"/>
<reference evidence="8 10" key="1">
    <citation type="submission" date="2020-01" db="EMBL/GenBank/DDBJ databases">
        <authorList>
            <consortium name="DOE Joint Genome Institute"/>
            <person name="Haridas S."/>
            <person name="Albert R."/>
            <person name="Binder M."/>
            <person name="Bloem J."/>
            <person name="Labutti K."/>
            <person name="Salamov A."/>
            <person name="Andreopoulos B."/>
            <person name="Baker S.E."/>
            <person name="Barry K."/>
            <person name="Bills G."/>
            <person name="Bluhm B.H."/>
            <person name="Cannon C."/>
            <person name="Castanera R."/>
            <person name="Culley D.E."/>
            <person name="Daum C."/>
            <person name="Ezra D."/>
            <person name="Gonzalez J.B."/>
            <person name="Henrissat B."/>
            <person name="Kuo A."/>
            <person name="Liang C."/>
            <person name="Lipzen A."/>
            <person name="Lutzoni F."/>
            <person name="Magnuson J."/>
            <person name="Mondo S."/>
            <person name="Nolan M."/>
            <person name="Ohm R."/>
            <person name="Pangilinan J."/>
            <person name="Park H.-J."/>
            <person name="Ramirez L."/>
            <person name="Alfaro M."/>
            <person name="Sun H."/>
            <person name="Tritt A."/>
            <person name="Yoshinaga Y."/>
            <person name="Zwiers L.-H."/>
            <person name="Turgeon B.G."/>
            <person name="Goodwin S.B."/>
            <person name="Spatafora J.W."/>
            <person name="Crous P.W."/>
            <person name="Grigoriev I.V."/>
        </authorList>
    </citation>
    <scope>NUCLEOTIDE SEQUENCE</scope>
    <source>
        <strain evidence="8 10">CBS 781.70</strain>
    </source>
</reference>
<dbReference type="AlphaFoldDB" id="A0A6G1FSQ0"/>
<dbReference type="Proteomes" id="UP000504638">
    <property type="component" value="Unplaced"/>
</dbReference>
<evidence type="ECO:0000256" key="4">
    <source>
        <dbReference type="ARBA" id="ARBA00022833"/>
    </source>
</evidence>
<dbReference type="InterPro" id="IPR036291">
    <property type="entry name" value="NAD(P)-bd_dom_sf"/>
</dbReference>
<dbReference type="SUPFAM" id="SSF51735">
    <property type="entry name" value="NAD(P)-binding Rossmann-fold domains"/>
    <property type="match status" value="1"/>
</dbReference>
<keyword evidence="6" id="KW-0520">NAD</keyword>
<keyword evidence="3" id="KW-0479">Metal-binding</keyword>
<feature type="domain" description="Enoyl reductase (ER)" evidence="7">
    <location>
        <begin position="19"/>
        <end position="355"/>
    </location>
</feature>
<dbReference type="FunFam" id="3.40.50.720:FF:000039">
    <property type="entry name" value="Alcohol dehydrogenase AdhP"/>
    <property type="match status" value="1"/>
</dbReference>
<dbReference type="RefSeq" id="XP_033530414.1">
    <property type="nucleotide sequence ID" value="XM_033674403.1"/>
</dbReference>
<evidence type="ECO:0000256" key="3">
    <source>
        <dbReference type="ARBA" id="ARBA00022723"/>
    </source>
</evidence>
<protein>
    <submittedName>
        <fullName evidence="8 10">GroES-like protein</fullName>
    </submittedName>
</protein>
<reference evidence="10" key="2">
    <citation type="submission" date="2020-04" db="EMBL/GenBank/DDBJ databases">
        <authorList>
            <consortium name="NCBI Genome Project"/>
        </authorList>
    </citation>
    <scope>NUCLEOTIDE SEQUENCE</scope>
    <source>
        <strain evidence="10">CBS 781.70</strain>
    </source>
</reference>
<evidence type="ECO:0000256" key="5">
    <source>
        <dbReference type="ARBA" id="ARBA00023002"/>
    </source>
</evidence>
<evidence type="ECO:0000313" key="10">
    <source>
        <dbReference type="RefSeq" id="XP_033530414.1"/>
    </source>
</evidence>
<dbReference type="Pfam" id="PF00107">
    <property type="entry name" value="ADH_zinc_N"/>
    <property type="match status" value="1"/>
</dbReference>
<dbReference type="CDD" id="cd08297">
    <property type="entry name" value="CAD3"/>
    <property type="match status" value="1"/>
</dbReference>
<organism evidence="8">
    <name type="scientific">Eremomyces bilateralis CBS 781.70</name>
    <dbReference type="NCBI Taxonomy" id="1392243"/>
    <lineage>
        <taxon>Eukaryota</taxon>
        <taxon>Fungi</taxon>
        <taxon>Dikarya</taxon>
        <taxon>Ascomycota</taxon>
        <taxon>Pezizomycotina</taxon>
        <taxon>Dothideomycetes</taxon>
        <taxon>Dothideomycetes incertae sedis</taxon>
        <taxon>Eremomycetales</taxon>
        <taxon>Eremomycetaceae</taxon>
        <taxon>Eremomyces</taxon>
    </lineage>
</organism>
<evidence type="ECO:0000256" key="1">
    <source>
        <dbReference type="ARBA" id="ARBA00001947"/>
    </source>
</evidence>
<evidence type="ECO:0000313" key="9">
    <source>
        <dbReference type="Proteomes" id="UP000504638"/>
    </source>
</evidence>
<comment type="similarity">
    <text evidence="2">Belongs to the zinc-containing alcohol dehydrogenase family.</text>
</comment>
<dbReference type="Gene3D" id="3.40.50.720">
    <property type="entry name" value="NAD(P)-binding Rossmann-like Domain"/>
    <property type="match status" value="1"/>
</dbReference>
<dbReference type="EMBL" id="ML975179">
    <property type="protein sequence ID" value="KAF1808783.1"/>
    <property type="molecule type" value="Genomic_DNA"/>
</dbReference>